<dbReference type="RefSeq" id="XP_060457962.1">
    <property type="nucleotide sequence ID" value="XM_060601472.1"/>
</dbReference>
<protein>
    <submittedName>
        <fullName evidence="2">Uncharacterized protein</fullName>
    </submittedName>
</protein>
<evidence type="ECO:0000256" key="1">
    <source>
        <dbReference type="SAM" id="MobiDB-lite"/>
    </source>
</evidence>
<name>A0AA48L671_9TREE</name>
<feature type="compositionally biased region" description="Basic and acidic residues" evidence="1">
    <location>
        <begin position="355"/>
        <end position="370"/>
    </location>
</feature>
<evidence type="ECO:0000313" key="3">
    <source>
        <dbReference type="Proteomes" id="UP001233271"/>
    </source>
</evidence>
<organism evidence="2 3">
    <name type="scientific">Cutaneotrichosporon cavernicola</name>
    <dbReference type="NCBI Taxonomy" id="279322"/>
    <lineage>
        <taxon>Eukaryota</taxon>
        <taxon>Fungi</taxon>
        <taxon>Dikarya</taxon>
        <taxon>Basidiomycota</taxon>
        <taxon>Agaricomycotina</taxon>
        <taxon>Tremellomycetes</taxon>
        <taxon>Trichosporonales</taxon>
        <taxon>Trichosporonaceae</taxon>
        <taxon>Cutaneotrichosporon</taxon>
    </lineage>
</organism>
<feature type="compositionally biased region" description="Acidic residues" evidence="1">
    <location>
        <begin position="103"/>
        <end position="117"/>
    </location>
</feature>
<dbReference type="KEGG" id="ccac:CcaHIS019_0503250"/>
<dbReference type="EMBL" id="AP028216">
    <property type="protein sequence ID" value="BEI92697.1"/>
    <property type="molecule type" value="Genomic_DNA"/>
</dbReference>
<sequence>MCSHSESKGGLSATNVSAALDEATVQSVSPAFALDHAASFDDQPLDGGEPAEYDAPSYPAEHSPDSSDSDTRTSEGDDYDDDRFSAYESDATDDGADDNRLVDEDEDEDGNASEEEYQSSPSETDSDVSVLSTGYGDSQLLVDITLGDAANYTLPPDDRRFSNRLVFQDAEGAYDMAICPRCAEAGEVYAERALWCPGREREEACLLHPGAGPVSELQRATASRVNELNDLSTSSPSELADDPLKRQDEDMDAQMGGYNFGHITLEDPTYMEDDGVRGGRTDHLSATPPSQPAKRLTLPTSSVTCSSKSFPFRATNAQGQRRAKTVKAAASVPRASQVERGSTGGNAGVIQIASPKERTGSSMVNHREGSAKVPTLASSVSRASYTLPAPTPARNSTGLMLPPPLPRPTSTSSPASGPYMRQTTRPTAAYTHTNPHGGAPQTTPRKRFRDPDSDSEPELLATAPRERSASVSWESPSSTPRKKTRMERRGECETSMLEGEDNLEWGLDLDAGVEIARTFPQRQHHNANETSPTEHGSRE</sequence>
<feature type="compositionally biased region" description="Polar residues" evidence="1">
    <location>
        <begin position="421"/>
        <end position="434"/>
    </location>
</feature>
<reference evidence="2" key="1">
    <citation type="journal article" date="2023" name="BMC Genomics">
        <title>Chromosome-level genome assemblies of Cutaneotrichosporon spp. (Trichosporonales, Basidiomycota) reveal imbalanced evolution between nucleotide sequences and chromosome synteny.</title>
        <authorList>
            <person name="Kobayashi Y."/>
            <person name="Kayamori A."/>
            <person name="Aoki K."/>
            <person name="Shiwa Y."/>
            <person name="Matsutani M."/>
            <person name="Fujita N."/>
            <person name="Sugita T."/>
            <person name="Iwasaki W."/>
            <person name="Tanaka N."/>
            <person name="Takashima M."/>
        </authorList>
    </citation>
    <scope>NUCLEOTIDE SEQUENCE</scope>
    <source>
        <strain evidence="2">HIS019</strain>
    </source>
</reference>
<accession>A0AA48L671</accession>
<feature type="region of interest" description="Disordered" evidence="1">
    <location>
        <begin position="328"/>
        <end position="500"/>
    </location>
</feature>
<feature type="region of interest" description="Disordered" evidence="1">
    <location>
        <begin position="36"/>
        <end position="132"/>
    </location>
</feature>
<keyword evidence="3" id="KW-1185">Reference proteome</keyword>
<dbReference type="AlphaFoldDB" id="A0AA48L671"/>
<feature type="compositionally biased region" description="Polar residues" evidence="1">
    <location>
        <begin position="469"/>
        <end position="479"/>
    </location>
</feature>
<gene>
    <name evidence="2" type="ORF">CcaverHIS019_0503250</name>
</gene>
<feature type="compositionally biased region" description="Low complexity" evidence="1">
    <location>
        <begin position="408"/>
        <end position="418"/>
    </location>
</feature>
<evidence type="ECO:0000313" key="2">
    <source>
        <dbReference type="EMBL" id="BEI92697.1"/>
    </source>
</evidence>
<dbReference type="Proteomes" id="UP001233271">
    <property type="component" value="Chromosome 5"/>
</dbReference>
<dbReference type="GeneID" id="85496567"/>
<feature type="region of interest" description="Disordered" evidence="1">
    <location>
        <begin position="517"/>
        <end position="539"/>
    </location>
</feature>
<proteinExistence type="predicted"/>
<feature type="compositionally biased region" description="Polar residues" evidence="1">
    <location>
        <begin position="118"/>
        <end position="132"/>
    </location>
</feature>
<feature type="compositionally biased region" description="Polar residues" evidence="1">
    <location>
        <begin position="528"/>
        <end position="539"/>
    </location>
</feature>
<feature type="compositionally biased region" description="Basic and acidic residues" evidence="1">
    <location>
        <begin position="62"/>
        <end position="75"/>
    </location>
</feature>